<evidence type="ECO:0000256" key="1">
    <source>
        <dbReference type="SAM" id="Coils"/>
    </source>
</evidence>
<sequence length="180" mass="20708">MSMIEDVETTDGLTTVLEWYRDEMKSANDMHECLAIVDYLHRCFETARSWYMDYCKETKDQRLRERLGDSLPGFNDPCVTIHHVASYLLVKIFLDVGGNWGMIGYNFDPFLGVKSFVKGVNICHPSFLWEELSGKRYTRLFEKISTINDAATQADELMKEVAQAERQTESLARVLRSTSG</sequence>
<keyword evidence="1" id="KW-0175">Coiled coil</keyword>
<gene>
    <name evidence="2" type="ORF">P154DRAFT_581367</name>
</gene>
<evidence type="ECO:0000313" key="3">
    <source>
        <dbReference type="Proteomes" id="UP000799779"/>
    </source>
</evidence>
<reference evidence="2" key="1">
    <citation type="journal article" date="2020" name="Stud. Mycol.">
        <title>101 Dothideomycetes genomes: a test case for predicting lifestyles and emergence of pathogens.</title>
        <authorList>
            <person name="Haridas S."/>
            <person name="Albert R."/>
            <person name="Binder M."/>
            <person name="Bloem J."/>
            <person name="Labutti K."/>
            <person name="Salamov A."/>
            <person name="Andreopoulos B."/>
            <person name="Baker S."/>
            <person name="Barry K."/>
            <person name="Bills G."/>
            <person name="Bluhm B."/>
            <person name="Cannon C."/>
            <person name="Castanera R."/>
            <person name="Culley D."/>
            <person name="Daum C."/>
            <person name="Ezra D."/>
            <person name="Gonzalez J."/>
            <person name="Henrissat B."/>
            <person name="Kuo A."/>
            <person name="Liang C."/>
            <person name="Lipzen A."/>
            <person name="Lutzoni F."/>
            <person name="Magnuson J."/>
            <person name="Mondo S."/>
            <person name="Nolan M."/>
            <person name="Ohm R."/>
            <person name="Pangilinan J."/>
            <person name="Park H.-J."/>
            <person name="Ramirez L."/>
            <person name="Alfaro M."/>
            <person name="Sun H."/>
            <person name="Tritt A."/>
            <person name="Yoshinaga Y."/>
            <person name="Zwiers L.-H."/>
            <person name="Turgeon B."/>
            <person name="Goodwin S."/>
            <person name="Spatafora J."/>
            <person name="Crous P."/>
            <person name="Grigoriev I."/>
        </authorList>
    </citation>
    <scope>NUCLEOTIDE SEQUENCE</scope>
    <source>
        <strain evidence="2">CBS 123094</strain>
    </source>
</reference>
<dbReference type="Proteomes" id="UP000799779">
    <property type="component" value="Unassembled WGS sequence"/>
</dbReference>
<organism evidence="2 3">
    <name type="scientific">Amniculicola lignicola CBS 123094</name>
    <dbReference type="NCBI Taxonomy" id="1392246"/>
    <lineage>
        <taxon>Eukaryota</taxon>
        <taxon>Fungi</taxon>
        <taxon>Dikarya</taxon>
        <taxon>Ascomycota</taxon>
        <taxon>Pezizomycotina</taxon>
        <taxon>Dothideomycetes</taxon>
        <taxon>Pleosporomycetidae</taxon>
        <taxon>Pleosporales</taxon>
        <taxon>Amniculicolaceae</taxon>
        <taxon>Amniculicola</taxon>
    </lineage>
</organism>
<dbReference type="EMBL" id="ML977649">
    <property type="protein sequence ID" value="KAF1994934.1"/>
    <property type="molecule type" value="Genomic_DNA"/>
</dbReference>
<accession>A0A6A5W0X4</accession>
<proteinExistence type="predicted"/>
<name>A0A6A5W0X4_9PLEO</name>
<feature type="coiled-coil region" evidence="1">
    <location>
        <begin position="147"/>
        <end position="174"/>
    </location>
</feature>
<protein>
    <submittedName>
        <fullName evidence="2">Uncharacterized protein</fullName>
    </submittedName>
</protein>
<keyword evidence="3" id="KW-1185">Reference proteome</keyword>
<evidence type="ECO:0000313" key="2">
    <source>
        <dbReference type="EMBL" id="KAF1994934.1"/>
    </source>
</evidence>
<dbReference type="AlphaFoldDB" id="A0A6A5W0X4"/>